<accession>A0ABN9XWY0</accession>
<dbReference type="EMBL" id="CAUYUJ010021422">
    <property type="protein sequence ID" value="CAK0904587.1"/>
    <property type="molecule type" value="Genomic_DNA"/>
</dbReference>
<keyword evidence="1" id="KW-0472">Membrane</keyword>
<evidence type="ECO:0000313" key="2">
    <source>
        <dbReference type="EMBL" id="CAK0904587.1"/>
    </source>
</evidence>
<keyword evidence="1" id="KW-1133">Transmembrane helix</keyword>
<proteinExistence type="predicted"/>
<name>A0ABN9XWY0_9DINO</name>
<reference evidence="2" key="1">
    <citation type="submission" date="2023-10" db="EMBL/GenBank/DDBJ databases">
        <authorList>
            <person name="Chen Y."/>
            <person name="Shah S."/>
            <person name="Dougan E. K."/>
            <person name="Thang M."/>
            <person name="Chan C."/>
        </authorList>
    </citation>
    <scope>NUCLEOTIDE SEQUENCE [LARGE SCALE GENOMIC DNA]</scope>
</reference>
<evidence type="ECO:0000313" key="3">
    <source>
        <dbReference type="Proteomes" id="UP001189429"/>
    </source>
</evidence>
<feature type="non-terminal residue" evidence="2">
    <location>
        <position position="1"/>
    </location>
</feature>
<protein>
    <submittedName>
        <fullName evidence="2">Uncharacterized protein</fullName>
    </submittedName>
</protein>
<evidence type="ECO:0000256" key="1">
    <source>
        <dbReference type="SAM" id="Phobius"/>
    </source>
</evidence>
<sequence length="134" mass="14991">FGLTLVLLLPLRLQHLLLLLLRFLRFLLLLLGGAMTFVSYARWGRCRAAALSPWSRRVNLLLRAHRGLAGAPLLRAAAEHRPLMGFAEQSPVRLVWPDSGRGNGTGRELLHLRRFRPQSLGATRTLYCGASSQK</sequence>
<feature type="transmembrane region" description="Helical" evidence="1">
    <location>
        <begin position="16"/>
        <end position="38"/>
    </location>
</feature>
<dbReference type="Proteomes" id="UP001189429">
    <property type="component" value="Unassembled WGS sequence"/>
</dbReference>
<organism evidence="2 3">
    <name type="scientific">Prorocentrum cordatum</name>
    <dbReference type="NCBI Taxonomy" id="2364126"/>
    <lineage>
        <taxon>Eukaryota</taxon>
        <taxon>Sar</taxon>
        <taxon>Alveolata</taxon>
        <taxon>Dinophyceae</taxon>
        <taxon>Prorocentrales</taxon>
        <taxon>Prorocentraceae</taxon>
        <taxon>Prorocentrum</taxon>
    </lineage>
</organism>
<keyword evidence="3" id="KW-1185">Reference proteome</keyword>
<keyword evidence="1" id="KW-0812">Transmembrane</keyword>
<comment type="caution">
    <text evidence="2">The sequence shown here is derived from an EMBL/GenBank/DDBJ whole genome shotgun (WGS) entry which is preliminary data.</text>
</comment>
<gene>
    <name evidence="2" type="ORF">PCOR1329_LOCUS80549</name>
</gene>